<dbReference type="InterPro" id="IPR041049">
    <property type="entry name" value="DUF5615"/>
</dbReference>
<comment type="caution">
    <text evidence="2">The sequence shown here is derived from an EMBL/GenBank/DDBJ whole genome shotgun (WGS) entry which is preliminary data.</text>
</comment>
<name>A0A1F6T0Y8_9PROT</name>
<sequence length="130" mass="14805">MTRIKLDENLSRYLKPELERFGHDVHTAAEEGLLGKSDADVGDTARREKRMLFTLDIEFADMRKHPPGNHAGIVLFRPRSMGPLAVSRFILEFSRNTDLGELSGCVAVVEPTRVRMRRQPLDTAETEQDR</sequence>
<gene>
    <name evidence="2" type="ORF">A2V91_04710</name>
</gene>
<evidence type="ECO:0000313" key="3">
    <source>
        <dbReference type="Proteomes" id="UP000179334"/>
    </source>
</evidence>
<dbReference type="Proteomes" id="UP000179334">
    <property type="component" value="Unassembled WGS sequence"/>
</dbReference>
<organism evidence="2 3">
    <name type="scientific">Candidatus Muproteobacteria bacterium RBG_16_64_10</name>
    <dbReference type="NCBI Taxonomy" id="1817757"/>
    <lineage>
        <taxon>Bacteria</taxon>
        <taxon>Pseudomonadati</taxon>
        <taxon>Pseudomonadota</taxon>
        <taxon>Candidatus Muproteobacteria</taxon>
    </lineage>
</organism>
<dbReference type="Pfam" id="PF18480">
    <property type="entry name" value="DUF5615"/>
    <property type="match status" value="1"/>
</dbReference>
<protein>
    <recommendedName>
        <fullName evidence="1">DUF5615 domain-containing protein</fullName>
    </recommendedName>
</protein>
<dbReference type="EMBL" id="MFSR01000065">
    <property type="protein sequence ID" value="OGI38635.1"/>
    <property type="molecule type" value="Genomic_DNA"/>
</dbReference>
<feature type="domain" description="DUF5615" evidence="1">
    <location>
        <begin position="3"/>
        <end position="111"/>
    </location>
</feature>
<reference evidence="2 3" key="1">
    <citation type="journal article" date="2016" name="Nat. Commun.">
        <title>Thousands of microbial genomes shed light on interconnected biogeochemical processes in an aquifer system.</title>
        <authorList>
            <person name="Anantharaman K."/>
            <person name="Brown C.T."/>
            <person name="Hug L.A."/>
            <person name="Sharon I."/>
            <person name="Castelle C.J."/>
            <person name="Probst A.J."/>
            <person name="Thomas B.C."/>
            <person name="Singh A."/>
            <person name="Wilkins M.J."/>
            <person name="Karaoz U."/>
            <person name="Brodie E.L."/>
            <person name="Williams K.H."/>
            <person name="Hubbard S.S."/>
            <person name="Banfield J.F."/>
        </authorList>
    </citation>
    <scope>NUCLEOTIDE SEQUENCE [LARGE SCALE GENOMIC DNA]</scope>
</reference>
<evidence type="ECO:0000259" key="1">
    <source>
        <dbReference type="Pfam" id="PF18480"/>
    </source>
</evidence>
<accession>A0A1F6T0Y8</accession>
<dbReference type="AlphaFoldDB" id="A0A1F6T0Y8"/>
<proteinExistence type="predicted"/>
<evidence type="ECO:0000313" key="2">
    <source>
        <dbReference type="EMBL" id="OGI38635.1"/>
    </source>
</evidence>